<evidence type="ECO:0000256" key="4">
    <source>
        <dbReference type="SAM" id="Phobius"/>
    </source>
</evidence>
<dbReference type="EMBL" id="CP071502">
    <property type="protein sequence ID" value="QSX37872.1"/>
    <property type="molecule type" value="Genomic_DNA"/>
</dbReference>
<evidence type="ECO:0000313" key="7">
    <source>
        <dbReference type="Proteomes" id="UP000663207"/>
    </source>
</evidence>
<name>A0ABX7R227_9GAMM</name>
<comment type="similarity">
    <text evidence="1">Belongs to the TolB family.</text>
</comment>
<keyword evidence="2 3" id="KW-0238">DNA-binding</keyword>
<dbReference type="Proteomes" id="UP000663207">
    <property type="component" value="Chromosome"/>
</dbReference>
<evidence type="ECO:0000313" key="6">
    <source>
        <dbReference type="EMBL" id="QSX37872.1"/>
    </source>
</evidence>
<evidence type="ECO:0000259" key="5">
    <source>
        <dbReference type="PROSITE" id="PS51755"/>
    </source>
</evidence>
<dbReference type="Pfam" id="PF07676">
    <property type="entry name" value="PD40"/>
    <property type="match status" value="1"/>
</dbReference>
<keyword evidence="4" id="KW-0472">Membrane</keyword>
<dbReference type="Gene3D" id="2.120.10.30">
    <property type="entry name" value="TolB, C-terminal domain"/>
    <property type="match status" value="2"/>
</dbReference>
<dbReference type="InterPro" id="IPR011042">
    <property type="entry name" value="6-blade_b-propeller_TolB-like"/>
</dbReference>
<feature type="transmembrane region" description="Helical" evidence="4">
    <location>
        <begin position="148"/>
        <end position="166"/>
    </location>
</feature>
<gene>
    <name evidence="6" type="ORF">JYB85_03250</name>
</gene>
<dbReference type="InterPro" id="IPR036388">
    <property type="entry name" value="WH-like_DNA-bd_sf"/>
</dbReference>
<keyword evidence="4" id="KW-1133">Transmembrane helix</keyword>
<organism evidence="6 7">
    <name type="scientific">Shewanella sedimentimangrovi</name>
    <dbReference type="NCBI Taxonomy" id="2814293"/>
    <lineage>
        <taxon>Bacteria</taxon>
        <taxon>Pseudomonadati</taxon>
        <taxon>Pseudomonadota</taxon>
        <taxon>Gammaproteobacteria</taxon>
        <taxon>Alteromonadales</taxon>
        <taxon>Shewanellaceae</taxon>
        <taxon>Shewanella</taxon>
    </lineage>
</organism>
<dbReference type="InterPro" id="IPR001867">
    <property type="entry name" value="OmpR/PhoB-type_DNA-bd"/>
</dbReference>
<dbReference type="SMART" id="SM00862">
    <property type="entry name" value="Trans_reg_C"/>
    <property type="match status" value="1"/>
</dbReference>
<dbReference type="PANTHER" id="PTHR36842:SF1">
    <property type="entry name" value="PROTEIN TOLB"/>
    <property type="match status" value="1"/>
</dbReference>
<keyword evidence="4" id="KW-0812">Transmembrane</keyword>
<dbReference type="InterPro" id="IPR016032">
    <property type="entry name" value="Sig_transdc_resp-reg_C-effctor"/>
</dbReference>
<dbReference type="CDD" id="cd00383">
    <property type="entry name" value="trans_reg_C"/>
    <property type="match status" value="1"/>
</dbReference>
<dbReference type="SUPFAM" id="SSF46894">
    <property type="entry name" value="C-terminal effector domain of the bipartite response regulators"/>
    <property type="match status" value="1"/>
</dbReference>
<proteinExistence type="inferred from homology"/>
<reference evidence="6 7" key="1">
    <citation type="submission" date="2021-03" db="EMBL/GenBank/DDBJ databases">
        <title>Novel species identification of genus Shewanella.</title>
        <authorList>
            <person name="Liu G."/>
            <person name="Zhang Q."/>
        </authorList>
    </citation>
    <scope>NUCLEOTIDE SEQUENCE [LARGE SCALE GENOMIC DNA]</scope>
    <source>
        <strain evidence="6 7">FJAT-52962</strain>
    </source>
</reference>
<feature type="domain" description="OmpR/PhoB-type" evidence="5">
    <location>
        <begin position="1"/>
        <end position="98"/>
    </location>
</feature>
<keyword evidence="7" id="KW-1185">Reference proteome</keyword>
<accession>A0ABX7R227</accession>
<dbReference type="Gene3D" id="1.10.10.10">
    <property type="entry name" value="Winged helix-like DNA-binding domain superfamily/Winged helix DNA-binding domain"/>
    <property type="match status" value="1"/>
</dbReference>
<evidence type="ECO:0000256" key="2">
    <source>
        <dbReference type="ARBA" id="ARBA00023125"/>
    </source>
</evidence>
<feature type="DNA-binding region" description="OmpR/PhoB-type" evidence="3">
    <location>
        <begin position="1"/>
        <end position="98"/>
    </location>
</feature>
<dbReference type="SUPFAM" id="SSF82171">
    <property type="entry name" value="DPP6 N-terminal domain-like"/>
    <property type="match status" value="1"/>
</dbReference>
<dbReference type="RefSeq" id="WP_207381041.1">
    <property type="nucleotide sequence ID" value="NZ_CP071502.1"/>
</dbReference>
<sequence>MQWQITDILFCSSRQTLTDKNQVHQLEPMAVELLAYFCQHPNRLIGRDELIDQVWDGRIVTDNAVSRLIAKLRRALNDDPRQPRFIATFPKKGYRFIASVSRVDAGPYIPQAAADITLSPVASAHSPVPTGGSAVASTPKKPLKSARWWSVAALLLGLVIGLAIYIQAAKPHYFNSAVALTSESGTDLFPDVSPDGSRLLFMSRKEQQMHLYLERLADHQQLEIRHQGLGVGPARWSDDGKEIVYLAANAETCRYYVRSVDGLTLGEPRLVHNCPAGSYGMVSFSHSRDEIIFAERSGSEPYSLFLLDLKSGRKTRLNQPELVNAGNVQFDLHPTKNQLLISSPDPQQWEGFYRLDLDSGELSLLFKLDAYICCGIWSQDGDHLVLMGEHPARDLLSYDLSGNDKRVLYRGTQQLERPLRHRNGRDYLFTARQSHLNTILFNIETGGNALLLDSTSDDKLATFANHSERAAFVSQRSGAEEVWLLNLDDGQKTKLTAYNDGRHYIDLLWSPDDSMLAALALNELYVIDVNSGRTVSAKIPQAEIRGVSFKSNRVLSFSLKEDQQWQLYEYHLPDGALVRGDGRWQFVQYQGEDSLWLDRSNRLYVGLAPQPVEDKVLNASLLLQGRSFNLLKRGPHWYWSSGYPDYRQLHYVSGMDSPESLYQSNSEHFDVKQQQILYSQLATGFANIYQTTSE</sequence>
<dbReference type="PROSITE" id="PS51755">
    <property type="entry name" value="OMPR_PHOB"/>
    <property type="match status" value="1"/>
</dbReference>
<dbReference type="Pfam" id="PF00486">
    <property type="entry name" value="Trans_reg_C"/>
    <property type="match status" value="1"/>
</dbReference>
<dbReference type="InterPro" id="IPR011659">
    <property type="entry name" value="WD40"/>
</dbReference>
<protein>
    <submittedName>
        <fullName evidence="6">Winged helix-turn-helix domain-containing protein</fullName>
    </submittedName>
</protein>
<evidence type="ECO:0000256" key="3">
    <source>
        <dbReference type="PROSITE-ProRule" id="PRU01091"/>
    </source>
</evidence>
<evidence type="ECO:0000256" key="1">
    <source>
        <dbReference type="ARBA" id="ARBA00009820"/>
    </source>
</evidence>
<dbReference type="PANTHER" id="PTHR36842">
    <property type="entry name" value="PROTEIN TOLB HOMOLOG"/>
    <property type="match status" value="1"/>
</dbReference>